<dbReference type="Proteomes" id="UP000322283">
    <property type="component" value="Unassembled WGS sequence"/>
</dbReference>
<proteinExistence type="predicted"/>
<name>A0AAC9HG40_NEOTH</name>
<dbReference type="AlphaFoldDB" id="A0AAC9HG40"/>
<evidence type="ECO:0000313" key="4">
    <source>
        <dbReference type="Proteomes" id="UP000322283"/>
    </source>
</evidence>
<gene>
    <name evidence="1" type="ORF">Maut_00550</name>
    <name evidence="2" type="ORF">MTAT_29350</name>
</gene>
<dbReference type="InterPro" id="IPR046342">
    <property type="entry name" value="CBS_dom_sf"/>
</dbReference>
<evidence type="ECO:0000313" key="3">
    <source>
        <dbReference type="Proteomes" id="UP000094598"/>
    </source>
</evidence>
<organism evidence="1 3">
    <name type="scientific">Neomoorella thermoacetica</name>
    <name type="common">Clostridium thermoaceticum</name>
    <dbReference type="NCBI Taxonomy" id="1525"/>
    <lineage>
        <taxon>Bacteria</taxon>
        <taxon>Bacillati</taxon>
        <taxon>Bacillota</taxon>
        <taxon>Clostridia</taxon>
        <taxon>Neomoorellales</taxon>
        <taxon>Neomoorellaceae</taxon>
        <taxon>Neomoorella</taxon>
    </lineage>
</organism>
<accession>A0AAC9HG40</accession>
<evidence type="ECO:0000313" key="1">
    <source>
        <dbReference type="EMBL" id="AOQ23017.1"/>
    </source>
</evidence>
<dbReference type="Proteomes" id="UP000094598">
    <property type="component" value="Chromosome"/>
</dbReference>
<evidence type="ECO:0000313" key="2">
    <source>
        <dbReference type="EMBL" id="TYL07259.1"/>
    </source>
</evidence>
<reference evidence="2 4" key="2">
    <citation type="submission" date="2019-05" db="EMBL/GenBank/DDBJ databases">
        <title>Genome sequence of Moorella thermoacetica ATCC 33924.</title>
        <authorList>
            <person name="Poehlein A."/>
            <person name="Bengelsdorf F.R."/>
            <person name="Duerre P."/>
            <person name="Daniel R."/>
        </authorList>
    </citation>
    <scope>NUCLEOTIDE SEQUENCE [LARGE SCALE GENOMIC DNA]</scope>
    <source>
        <strain evidence="2 4">ATCC 33924</strain>
    </source>
</reference>
<dbReference type="EMBL" id="CP017019">
    <property type="protein sequence ID" value="AOQ23017.1"/>
    <property type="molecule type" value="Genomic_DNA"/>
</dbReference>
<sequence length="80" mass="8767">MGARYKEVPSIKVESCIKDAIEAMICQKSFVLQVTGEKGEPAGWLDSLDLLRAFMEDPCTTGIREKYNGPIKLDTKTGGS</sequence>
<keyword evidence="4" id="KW-1185">Reference proteome</keyword>
<evidence type="ECO:0008006" key="5">
    <source>
        <dbReference type="Google" id="ProtNLM"/>
    </source>
</evidence>
<dbReference type="RefSeq" id="WP_069588181.1">
    <property type="nucleotide sequence ID" value="NZ_VCDX01000020.1"/>
</dbReference>
<protein>
    <recommendedName>
        <fullName evidence="5">CBS domain-containing protein</fullName>
    </recommendedName>
</protein>
<reference evidence="1 3" key="1">
    <citation type="submission" date="2016-08" db="EMBL/GenBank/DDBJ databases">
        <title>Moorella thermoacetica DSM 103132.</title>
        <authorList>
            <person name="Jendresen C.B."/>
            <person name="Redl S.M."/>
            <person name="Jensen T.O."/>
            <person name="Nielsen A.T."/>
        </authorList>
    </citation>
    <scope>NUCLEOTIDE SEQUENCE [LARGE SCALE GENOMIC DNA]</scope>
    <source>
        <strain evidence="1 3">DSM 103132</strain>
    </source>
</reference>
<dbReference type="SUPFAM" id="SSF54631">
    <property type="entry name" value="CBS-domain pair"/>
    <property type="match status" value="1"/>
</dbReference>
<dbReference type="EMBL" id="VCDX01000020">
    <property type="protein sequence ID" value="TYL07259.1"/>
    <property type="molecule type" value="Genomic_DNA"/>
</dbReference>